<dbReference type="PANTHER" id="PTHR43673">
    <property type="entry name" value="NAD(P)H NITROREDUCTASE YDGI-RELATED"/>
    <property type="match status" value="1"/>
</dbReference>
<reference evidence="4" key="1">
    <citation type="submission" date="2020-10" db="EMBL/GenBank/DDBJ databases">
        <authorList>
            <person name="Gilroy R."/>
        </authorList>
    </citation>
    <scope>NUCLEOTIDE SEQUENCE</scope>
    <source>
        <strain evidence="4">ChiHile30-977</strain>
    </source>
</reference>
<keyword evidence="2" id="KW-0560">Oxidoreductase</keyword>
<evidence type="ECO:0000256" key="2">
    <source>
        <dbReference type="ARBA" id="ARBA00023002"/>
    </source>
</evidence>
<dbReference type="AlphaFoldDB" id="A0A9D0YXK8"/>
<dbReference type="SUPFAM" id="SSF55469">
    <property type="entry name" value="FMN-dependent nitroreductase-like"/>
    <property type="match status" value="1"/>
</dbReference>
<feature type="domain" description="Nitroreductase" evidence="3">
    <location>
        <begin position="7"/>
        <end position="150"/>
    </location>
</feature>
<dbReference type="Proteomes" id="UP000886819">
    <property type="component" value="Unassembled WGS sequence"/>
</dbReference>
<dbReference type="Gene3D" id="3.40.109.10">
    <property type="entry name" value="NADH Oxidase"/>
    <property type="match status" value="1"/>
</dbReference>
<dbReference type="PANTHER" id="PTHR43673:SF10">
    <property type="entry name" value="NADH DEHYDROGENASE_NAD(P)H NITROREDUCTASE XCC3605-RELATED"/>
    <property type="match status" value="1"/>
</dbReference>
<comment type="caution">
    <text evidence="4">The sequence shown here is derived from an EMBL/GenBank/DDBJ whole genome shotgun (WGS) entry which is preliminary data.</text>
</comment>
<dbReference type="Pfam" id="PF00881">
    <property type="entry name" value="Nitroreductase"/>
    <property type="match status" value="1"/>
</dbReference>
<evidence type="ECO:0000256" key="1">
    <source>
        <dbReference type="ARBA" id="ARBA00007118"/>
    </source>
</evidence>
<dbReference type="GO" id="GO:0016491">
    <property type="term" value="F:oxidoreductase activity"/>
    <property type="evidence" value="ECO:0007669"/>
    <property type="project" value="UniProtKB-KW"/>
</dbReference>
<accession>A0A9D0YXK8</accession>
<comment type="similarity">
    <text evidence="1">Belongs to the nitroreductase family.</text>
</comment>
<dbReference type="InterPro" id="IPR029479">
    <property type="entry name" value="Nitroreductase"/>
</dbReference>
<dbReference type="InterPro" id="IPR000415">
    <property type="entry name" value="Nitroreductase-like"/>
</dbReference>
<proteinExistence type="inferred from homology"/>
<evidence type="ECO:0000313" key="4">
    <source>
        <dbReference type="EMBL" id="HIQ63807.1"/>
    </source>
</evidence>
<organism evidence="4 5">
    <name type="scientific">Candidatus Avichristensenella intestinipullorum</name>
    <dbReference type="NCBI Taxonomy" id="2840693"/>
    <lineage>
        <taxon>Bacteria</taxon>
        <taxon>Bacillati</taxon>
        <taxon>Bacillota</taxon>
        <taxon>Clostridia</taxon>
        <taxon>Candidatus Avichristensenella</taxon>
    </lineage>
</organism>
<reference evidence="4" key="2">
    <citation type="journal article" date="2021" name="PeerJ">
        <title>Extensive microbial diversity within the chicken gut microbiome revealed by metagenomics and culture.</title>
        <authorList>
            <person name="Gilroy R."/>
            <person name="Ravi A."/>
            <person name="Getino M."/>
            <person name="Pursley I."/>
            <person name="Horton D.L."/>
            <person name="Alikhan N.F."/>
            <person name="Baker D."/>
            <person name="Gharbi K."/>
            <person name="Hall N."/>
            <person name="Watson M."/>
            <person name="Adriaenssens E.M."/>
            <person name="Foster-Nyarko E."/>
            <person name="Jarju S."/>
            <person name="Secka A."/>
            <person name="Antonio M."/>
            <person name="Oren A."/>
            <person name="Chaudhuri R.R."/>
            <person name="La Ragione R."/>
            <person name="Hildebrand F."/>
            <person name="Pallen M.J."/>
        </authorList>
    </citation>
    <scope>NUCLEOTIDE SEQUENCE</scope>
    <source>
        <strain evidence="4">ChiHile30-977</strain>
    </source>
</reference>
<evidence type="ECO:0000259" key="3">
    <source>
        <dbReference type="Pfam" id="PF00881"/>
    </source>
</evidence>
<sequence>MDVSTAVRERRSIRRFLRKKVPEAALAEMAQAARLAPTANNRQPLRFVIADEAALCARIFAHTRWAALAPEAGPDESTQPAAYIAILVDKTVRQQADADAGAAAMSMLLTAQAQGLASCWLGALEREPLLSLLRQDAARYALHSLVALGYPAMRSRAVEARRGETAYYLEEPDSLCVPKRAASDVIVWIGGETWSET</sequence>
<dbReference type="CDD" id="cd02062">
    <property type="entry name" value="Nitro_FMN_reductase"/>
    <property type="match status" value="1"/>
</dbReference>
<name>A0A9D0YXK8_9FIRM</name>
<evidence type="ECO:0000313" key="5">
    <source>
        <dbReference type="Proteomes" id="UP000886819"/>
    </source>
</evidence>
<gene>
    <name evidence="4" type="ORF">IAA66_09545</name>
</gene>
<dbReference type="EMBL" id="DVFI01000128">
    <property type="protein sequence ID" value="HIQ63807.1"/>
    <property type="molecule type" value="Genomic_DNA"/>
</dbReference>
<protein>
    <submittedName>
        <fullName evidence="4">Nitroreductase family protein</fullName>
    </submittedName>
</protein>